<dbReference type="GO" id="GO:0004497">
    <property type="term" value="F:monooxygenase activity"/>
    <property type="evidence" value="ECO:0007669"/>
    <property type="project" value="UniProtKB-ARBA"/>
</dbReference>
<organism evidence="7 8">
    <name type="scientific">Amycolatopsis arida</name>
    <dbReference type="NCBI Taxonomy" id="587909"/>
    <lineage>
        <taxon>Bacteria</taxon>
        <taxon>Bacillati</taxon>
        <taxon>Actinomycetota</taxon>
        <taxon>Actinomycetes</taxon>
        <taxon>Pseudonocardiales</taxon>
        <taxon>Pseudonocardiaceae</taxon>
        <taxon>Amycolatopsis</taxon>
    </lineage>
</organism>
<accession>A0A1I5Z483</accession>
<dbReference type="Pfam" id="PF00355">
    <property type="entry name" value="Rieske"/>
    <property type="match status" value="1"/>
</dbReference>
<feature type="domain" description="Rieske" evidence="6">
    <location>
        <begin position="1"/>
        <end position="90"/>
    </location>
</feature>
<name>A0A1I5Z483_9PSEU</name>
<feature type="region of interest" description="Disordered" evidence="5">
    <location>
        <begin position="67"/>
        <end position="91"/>
    </location>
</feature>
<dbReference type="STRING" id="587909.SAMN05421810_108215"/>
<evidence type="ECO:0000256" key="5">
    <source>
        <dbReference type="SAM" id="MobiDB-lite"/>
    </source>
</evidence>
<dbReference type="InterPro" id="IPR036922">
    <property type="entry name" value="Rieske_2Fe-2S_sf"/>
</dbReference>
<dbReference type="PROSITE" id="PS51296">
    <property type="entry name" value="RIESKE"/>
    <property type="match status" value="1"/>
</dbReference>
<evidence type="ECO:0000256" key="2">
    <source>
        <dbReference type="ARBA" id="ARBA00022723"/>
    </source>
</evidence>
<evidence type="ECO:0000256" key="1">
    <source>
        <dbReference type="ARBA" id="ARBA00022714"/>
    </source>
</evidence>
<keyword evidence="2" id="KW-0479">Metal-binding</keyword>
<keyword evidence="3" id="KW-0408">Iron</keyword>
<dbReference type="GO" id="GO:0046872">
    <property type="term" value="F:metal ion binding"/>
    <property type="evidence" value="ECO:0007669"/>
    <property type="project" value="UniProtKB-KW"/>
</dbReference>
<keyword evidence="1" id="KW-0001">2Fe-2S</keyword>
<reference evidence="8" key="1">
    <citation type="submission" date="2016-10" db="EMBL/GenBank/DDBJ databases">
        <authorList>
            <person name="Varghese N."/>
            <person name="Submissions S."/>
        </authorList>
    </citation>
    <scope>NUCLEOTIDE SEQUENCE [LARGE SCALE GENOMIC DNA]</scope>
    <source>
        <strain evidence="8">CGMCC 4.5579</strain>
    </source>
</reference>
<dbReference type="Proteomes" id="UP000198727">
    <property type="component" value="Unassembled WGS sequence"/>
</dbReference>
<evidence type="ECO:0000313" key="8">
    <source>
        <dbReference type="Proteomes" id="UP000198727"/>
    </source>
</evidence>
<evidence type="ECO:0000259" key="6">
    <source>
        <dbReference type="PROSITE" id="PS51296"/>
    </source>
</evidence>
<proteinExistence type="predicted"/>
<sequence>MADIPIGETAAITTLDDQEIIVSRRTETMAAAFSAIRTQQGCKVRPDRSALRCPCHGPVFDAHGGAVRQGPSTEPLPPVAARVDNGDVVAG</sequence>
<dbReference type="AlphaFoldDB" id="A0A1I5Z483"/>
<evidence type="ECO:0000256" key="3">
    <source>
        <dbReference type="ARBA" id="ARBA00023004"/>
    </source>
</evidence>
<dbReference type="RefSeq" id="WP_166677805.1">
    <property type="nucleotide sequence ID" value="NZ_FOWW01000008.1"/>
</dbReference>
<keyword evidence="4" id="KW-0411">Iron-sulfur</keyword>
<evidence type="ECO:0000313" key="7">
    <source>
        <dbReference type="EMBL" id="SFQ51284.1"/>
    </source>
</evidence>
<dbReference type="InterPro" id="IPR017941">
    <property type="entry name" value="Rieske_2Fe-2S"/>
</dbReference>
<dbReference type="GO" id="GO:0016705">
    <property type="term" value="F:oxidoreductase activity, acting on paired donors, with incorporation or reduction of molecular oxygen"/>
    <property type="evidence" value="ECO:0007669"/>
    <property type="project" value="UniProtKB-ARBA"/>
</dbReference>
<dbReference type="GO" id="GO:0051537">
    <property type="term" value="F:2 iron, 2 sulfur cluster binding"/>
    <property type="evidence" value="ECO:0007669"/>
    <property type="project" value="UniProtKB-KW"/>
</dbReference>
<evidence type="ECO:0000256" key="4">
    <source>
        <dbReference type="ARBA" id="ARBA00023014"/>
    </source>
</evidence>
<dbReference type="SUPFAM" id="SSF50022">
    <property type="entry name" value="ISP domain"/>
    <property type="match status" value="1"/>
</dbReference>
<dbReference type="CDD" id="cd03467">
    <property type="entry name" value="Rieske"/>
    <property type="match status" value="1"/>
</dbReference>
<gene>
    <name evidence="7" type="ORF">SAMN05421810_108215</name>
</gene>
<dbReference type="EMBL" id="FOWW01000008">
    <property type="protein sequence ID" value="SFQ51284.1"/>
    <property type="molecule type" value="Genomic_DNA"/>
</dbReference>
<protein>
    <submittedName>
        <fullName evidence="7">Rieske [2Fe-2S] domain-containing protein</fullName>
    </submittedName>
</protein>
<dbReference type="Gene3D" id="2.102.10.10">
    <property type="entry name" value="Rieske [2Fe-2S] iron-sulphur domain"/>
    <property type="match status" value="1"/>
</dbReference>
<keyword evidence="8" id="KW-1185">Reference proteome</keyword>